<dbReference type="InterPro" id="IPR041588">
    <property type="entry name" value="Integrase_H2C2"/>
</dbReference>
<comment type="caution">
    <text evidence="2">The sequence shown here is derived from an EMBL/GenBank/DDBJ whole genome shotgun (WGS) entry which is preliminary data.</text>
</comment>
<evidence type="ECO:0000313" key="3">
    <source>
        <dbReference type="Proteomes" id="UP001159363"/>
    </source>
</evidence>
<organism evidence="2 3">
    <name type="scientific">Dryococelus australis</name>
    <dbReference type="NCBI Taxonomy" id="614101"/>
    <lineage>
        <taxon>Eukaryota</taxon>
        <taxon>Metazoa</taxon>
        <taxon>Ecdysozoa</taxon>
        <taxon>Arthropoda</taxon>
        <taxon>Hexapoda</taxon>
        <taxon>Insecta</taxon>
        <taxon>Pterygota</taxon>
        <taxon>Neoptera</taxon>
        <taxon>Polyneoptera</taxon>
        <taxon>Phasmatodea</taxon>
        <taxon>Verophasmatodea</taxon>
        <taxon>Anareolatae</taxon>
        <taxon>Phasmatidae</taxon>
        <taxon>Eurycanthinae</taxon>
        <taxon>Dryococelus</taxon>
    </lineage>
</organism>
<evidence type="ECO:0000259" key="1">
    <source>
        <dbReference type="Pfam" id="PF17921"/>
    </source>
</evidence>
<evidence type="ECO:0000313" key="2">
    <source>
        <dbReference type="EMBL" id="KAJ8885851.1"/>
    </source>
</evidence>
<keyword evidence="3" id="KW-1185">Reference proteome</keyword>
<dbReference type="Gene3D" id="1.10.340.70">
    <property type="match status" value="1"/>
</dbReference>
<sequence length="141" mass="16547">MQLTRFRFKNIHQRAKENIIADCLSYMYDPSEFKIVDNLGEEHCFVIQSIYESFVSRVKWQDQDEEYEYLKAYVAAVNTTAYCVSEGILYIVGRNGVKSVFVPKKIRAMILRYFHDSEIGGHLGITKTNYLAKRDYLSYCK</sequence>
<dbReference type="EMBL" id="JARBHB010000004">
    <property type="protein sequence ID" value="KAJ8885851.1"/>
    <property type="molecule type" value="Genomic_DNA"/>
</dbReference>
<protein>
    <recommendedName>
        <fullName evidence="1">Integrase zinc-binding domain-containing protein</fullName>
    </recommendedName>
</protein>
<reference evidence="2 3" key="1">
    <citation type="submission" date="2023-02" db="EMBL/GenBank/DDBJ databases">
        <title>LHISI_Scaffold_Assembly.</title>
        <authorList>
            <person name="Stuart O.P."/>
            <person name="Cleave R."/>
            <person name="Magrath M.J.L."/>
            <person name="Mikheyev A.S."/>
        </authorList>
    </citation>
    <scope>NUCLEOTIDE SEQUENCE [LARGE SCALE GENOMIC DNA]</scope>
    <source>
        <strain evidence="2">Daus_M_001</strain>
        <tissue evidence="2">Leg muscle</tissue>
    </source>
</reference>
<feature type="domain" description="Integrase zinc-binding" evidence="1">
    <location>
        <begin position="102"/>
        <end position="136"/>
    </location>
</feature>
<gene>
    <name evidence="2" type="ORF">PR048_012057</name>
</gene>
<name>A0ABQ9HNC9_9NEOP</name>
<accession>A0ABQ9HNC9</accession>
<proteinExistence type="predicted"/>
<dbReference type="Pfam" id="PF17921">
    <property type="entry name" value="Integrase_H2C2"/>
    <property type="match status" value="1"/>
</dbReference>
<dbReference type="Proteomes" id="UP001159363">
    <property type="component" value="Chromosome X"/>
</dbReference>